<organism evidence="1 2">
    <name type="scientific">Marinomonas rhizomae</name>
    <dbReference type="NCBI Taxonomy" id="491948"/>
    <lineage>
        <taxon>Bacteria</taxon>
        <taxon>Pseudomonadati</taxon>
        <taxon>Pseudomonadota</taxon>
        <taxon>Gammaproteobacteria</taxon>
        <taxon>Oceanospirillales</taxon>
        <taxon>Oceanospirillaceae</taxon>
        <taxon>Marinomonas</taxon>
    </lineage>
</organism>
<reference evidence="1 2" key="1">
    <citation type="submission" date="2018-06" db="EMBL/GenBank/DDBJ databases">
        <title>Genomic Encyclopedia of Type Strains, Phase III (KMG-III): the genomes of soil and plant-associated and newly described type strains.</title>
        <authorList>
            <person name="Whitman W."/>
        </authorList>
    </citation>
    <scope>NUCLEOTIDE SEQUENCE [LARGE SCALE GENOMIC DNA]</scope>
    <source>
        <strain evidence="1 2">CECT 7377</strain>
    </source>
</reference>
<name>A0A366J692_9GAMM</name>
<evidence type="ECO:0000313" key="1">
    <source>
        <dbReference type="EMBL" id="RBP82442.1"/>
    </source>
</evidence>
<dbReference type="EMBL" id="QNSE01000008">
    <property type="protein sequence ID" value="RBP82442.1"/>
    <property type="molecule type" value="Genomic_DNA"/>
</dbReference>
<evidence type="ECO:0000313" key="2">
    <source>
        <dbReference type="Proteomes" id="UP000252792"/>
    </source>
</evidence>
<sequence>MPLHQKLWLDPNRRDFDKEFEDEFDKKEWQGLVAADFSRFLNAELEKNSEIATGDVEFVQWKVLTAQELRLVQDDVKGAF</sequence>
<proteinExistence type="predicted"/>
<protein>
    <submittedName>
        <fullName evidence="1">CRISPR-associated protein Csy1 family</fullName>
    </submittedName>
</protein>
<dbReference type="InterPro" id="IPR013397">
    <property type="entry name" value="CRISPR-assoc_prot_Csy1"/>
</dbReference>
<keyword evidence="2" id="KW-1185">Reference proteome</keyword>
<dbReference type="Proteomes" id="UP000252792">
    <property type="component" value="Unassembled WGS sequence"/>
</dbReference>
<comment type="caution">
    <text evidence="1">The sequence shown here is derived from an EMBL/GenBank/DDBJ whole genome shotgun (WGS) entry which is preliminary data.</text>
</comment>
<dbReference type="Pfam" id="PF09611">
    <property type="entry name" value="Cas_Csy1"/>
    <property type="match status" value="1"/>
</dbReference>
<dbReference type="AlphaFoldDB" id="A0A366J692"/>
<accession>A0A366J692</accession>
<gene>
    <name evidence="1" type="ORF">DFP80_10888</name>
</gene>